<evidence type="ECO:0000313" key="2">
    <source>
        <dbReference type="Proteomes" id="UP000299102"/>
    </source>
</evidence>
<comment type="caution">
    <text evidence="1">The sequence shown here is derived from an EMBL/GenBank/DDBJ whole genome shotgun (WGS) entry which is preliminary data.</text>
</comment>
<evidence type="ECO:0000313" key="1">
    <source>
        <dbReference type="EMBL" id="GBP92840.1"/>
    </source>
</evidence>
<accession>A0A4C1ZXW7</accession>
<reference evidence="1 2" key="1">
    <citation type="journal article" date="2019" name="Commun. Biol.">
        <title>The bagworm genome reveals a unique fibroin gene that provides high tensile strength.</title>
        <authorList>
            <person name="Kono N."/>
            <person name="Nakamura H."/>
            <person name="Ohtoshi R."/>
            <person name="Tomita M."/>
            <person name="Numata K."/>
            <person name="Arakawa K."/>
        </authorList>
    </citation>
    <scope>NUCLEOTIDE SEQUENCE [LARGE SCALE GENOMIC DNA]</scope>
</reference>
<protein>
    <submittedName>
        <fullName evidence="1">Uncharacterized protein</fullName>
    </submittedName>
</protein>
<organism evidence="1 2">
    <name type="scientific">Eumeta variegata</name>
    <name type="common">Bagworm moth</name>
    <name type="synonym">Eumeta japonica</name>
    <dbReference type="NCBI Taxonomy" id="151549"/>
    <lineage>
        <taxon>Eukaryota</taxon>
        <taxon>Metazoa</taxon>
        <taxon>Ecdysozoa</taxon>
        <taxon>Arthropoda</taxon>
        <taxon>Hexapoda</taxon>
        <taxon>Insecta</taxon>
        <taxon>Pterygota</taxon>
        <taxon>Neoptera</taxon>
        <taxon>Endopterygota</taxon>
        <taxon>Lepidoptera</taxon>
        <taxon>Glossata</taxon>
        <taxon>Ditrysia</taxon>
        <taxon>Tineoidea</taxon>
        <taxon>Psychidae</taxon>
        <taxon>Oiketicinae</taxon>
        <taxon>Eumeta</taxon>
    </lineage>
</organism>
<keyword evidence="2" id="KW-1185">Reference proteome</keyword>
<dbReference type="AlphaFoldDB" id="A0A4C1ZXW7"/>
<gene>
    <name evidence="1" type="ORF">EVAR_66967_1</name>
</gene>
<name>A0A4C1ZXW7_EUMVA</name>
<sequence>MHLRCCSVRLSYRSLLEKYNLLNYSSRRLQLGAMLLYDLCRNKYDCAAVIGGLCYRVLYRAQQREARPHQLFAINRCRASWSPVPDAPPRGRLQHSFNAIDIITSTVGSFRTNIFNTFNYTATESALHHFSLTKKIQILAVTKAKSPGEPLKCHIGPRPARDLDDIRRLTLRPISVTIYLMGGLLRGVLK</sequence>
<dbReference type="Proteomes" id="UP000299102">
    <property type="component" value="Unassembled WGS sequence"/>
</dbReference>
<dbReference type="OrthoDB" id="426210at2759"/>
<proteinExistence type="predicted"/>
<dbReference type="EMBL" id="BGZK01002314">
    <property type="protein sequence ID" value="GBP92840.1"/>
    <property type="molecule type" value="Genomic_DNA"/>
</dbReference>